<dbReference type="GO" id="GO:0005634">
    <property type="term" value="C:nucleus"/>
    <property type="evidence" value="ECO:0007669"/>
    <property type="project" value="UniProtKB-UniRule"/>
</dbReference>
<dbReference type="PANTHER" id="PTHR45789">
    <property type="entry name" value="FI18025P1"/>
    <property type="match status" value="1"/>
</dbReference>
<feature type="compositionally biased region" description="Low complexity" evidence="4">
    <location>
        <begin position="34"/>
        <end position="44"/>
    </location>
</feature>
<proteinExistence type="predicted"/>
<dbReference type="OrthoDB" id="6247875at2759"/>
<feature type="region of interest" description="Disordered" evidence="4">
    <location>
        <begin position="351"/>
        <end position="372"/>
    </location>
</feature>
<dbReference type="STRING" id="742152.A0A2H3IYH1"/>
<evidence type="ECO:0000256" key="3">
    <source>
        <dbReference type="PROSITE-ProRule" id="PRU00267"/>
    </source>
</evidence>
<feature type="compositionally biased region" description="Basic and acidic residues" evidence="4">
    <location>
        <begin position="213"/>
        <end position="245"/>
    </location>
</feature>
<evidence type="ECO:0000313" key="6">
    <source>
        <dbReference type="EMBL" id="PCH35050.1"/>
    </source>
</evidence>
<dbReference type="SMART" id="SM00398">
    <property type="entry name" value="HMG"/>
    <property type="match status" value="1"/>
</dbReference>
<feature type="compositionally biased region" description="Basic and acidic residues" evidence="4">
    <location>
        <begin position="253"/>
        <end position="266"/>
    </location>
</feature>
<dbReference type="InterPro" id="IPR009071">
    <property type="entry name" value="HMG_box_dom"/>
</dbReference>
<dbReference type="EMBL" id="KB467843">
    <property type="protein sequence ID" value="PCH35050.1"/>
    <property type="molecule type" value="Genomic_DNA"/>
</dbReference>
<feature type="compositionally biased region" description="Pro residues" evidence="4">
    <location>
        <begin position="45"/>
        <end position="54"/>
    </location>
</feature>
<feature type="region of interest" description="Disordered" evidence="4">
    <location>
        <begin position="1"/>
        <end position="54"/>
    </location>
</feature>
<dbReference type="PROSITE" id="PS50118">
    <property type="entry name" value="HMG_BOX_2"/>
    <property type="match status" value="1"/>
</dbReference>
<dbReference type="SUPFAM" id="SSF47095">
    <property type="entry name" value="HMG-box"/>
    <property type="match status" value="1"/>
</dbReference>
<gene>
    <name evidence="6" type="ORF">WOLCODRAFT_19741</name>
</gene>
<evidence type="ECO:0000259" key="5">
    <source>
        <dbReference type="PROSITE" id="PS50118"/>
    </source>
</evidence>
<dbReference type="InterPro" id="IPR036910">
    <property type="entry name" value="HMG_box_dom_sf"/>
</dbReference>
<reference evidence="6 7" key="1">
    <citation type="journal article" date="2012" name="Science">
        <title>The Paleozoic origin of enzymatic lignin decomposition reconstructed from 31 fungal genomes.</title>
        <authorList>
            <person name="Floudas D."/>
            <person name="Binder M."/>
            <person name="Riley R."/>
            <person name="Barry K."/>
            <person name="Blanchette R.A."/>
            <person name="Henrissat B."/>
            <person name="Martinez A.T."/>
            <person name="Otillar R."/>
            <person name="Spatafora J.W."/>
            <person name="Yadav J.S."/>
            <person name="Aerts A."/>
            <person name="Benoit I."/>
            <person name="Boyd A."/>
            <person name="Carlson A."/>
            <person name="Copeland A."/>
            <person name="Coutinho P.M."/>
            <person name="de Vries R.P."/>
            <person name="Ferreira P."/>
            <person name="Findley K."/>
            <person name="Foster B."/>
            <person name="Gaskell J."/>
            <person name="Glotzer D."/>
            <person name="Gorecki P."/>
            <person name="Heitman J."/>
            <person name="Hesse C."/>
            <person name="Hori C."/>
            <person name="Igarashi K."/>
            <person name="Jurgens J.A."/>
            <person name="Kallen N."/>
            <person name="Kersten P."/>
            <person name="Kohler A."/>
            <person name="Kuees U."/>
            <person name="Kumar T.K.A."/>
            <person name="Kuo A."/>
            <person name="LaButti K."/>
            <person name="Larrondo L.F."/>
            <person name="Lindquist E."/>
            <person name="Ling A."/>
            <person name="Lombard V."/>
            <person name="Lucas S."/>
            <person name="Lundell T."/>
            <person name="Martin R."/>
            <person name="McLaughlin D.J."/>
            <person name="Morgenstern I."/>
            <person name="Morin E."/>
            <person name="Murat C."/>
            <person name="Nagy L.G."/>
            <person name="Nolan M."/>
            <person name="Ohm R.A."/>
            <person name="Patyshakuliyeva A."/>
            <person name="Rokas A."/>
            <person name="Ruiz-Duenas F.J."/>
            <person name="Sabat G."/>
            <person name="Salamov A."/>
            <person name="Samejima M."/>
            <person name="Schmutz J."/>
            <person name="Slot J.C."/>
            <person name="St John F."/>
            <person name="Stenlid J."/>
            <person name="Sun H."/>
            <person name="Sun S."/>
            <person name="Syed K."/>
            <person name="Tsang A."/>
            <person name="Wiebenga A."/>
            <person name="Young D."/>
            <person name="Pisabarro A."/>
            <person name="Eastwood D.C."/>
            <person name="Martin F."/>
            <person name="Cullen D."/>
            <person name="Grigoriev I.V."/>
            <person name="Hibbett D.S."/>
        </authorList>
    </citation>
    <scope>NUCLEOTIDE SEQUENCE [LARGE SCALE GENOMIC DNA]</scope>
    <source>
        <strain evidence="6 7">MD-104</strain>
    </source>
</reference>
<evidence type="ECO:0000256" key="2">
    <source>
        <dbReference type="ARBA" id="ARBA00023242"/>
    </source>
</evidence>
<dbReference type="Gene3D" id="1.10.30.10">
    <property type="entry name" value="High mobility group box domain"/>
    <property type="match status" value="1"/>
</dbReference>
<keyword evidence="7" id="KW-1185">Reference proteome</keyword>
<sequence>MLASWADDLDDDGMPPLVDAPPPLVDAPPPLVDGPPLFDGLPPLMDAPPPLVDGPPPLVDGPPPPPAFMTFTFSADMSPIDDGAAPFAMPFSMSAMAASACGDPAEVAGAPSDGAYAPGDGACAPAARASHAKKRDADHIPRPPNAFILFRSSFIRAQHIPGAIEGSHSALSKIIGKYWRALPRAERAHWEAQARAAQAEHRARYPDWRFRPALAKVKDGPPRRRARARGDGDGDAKGGGKDGDGKGSGCADADEKGGKGGKDARGGRTVKGRRGRVRDRDARARDARCAIIAEMLTAGKTGCALADAVRAYDAEAGDAMVVDAEAETNAEAKAEAKAKAGAGQQAFCDPGQFSPFGDGGAPQWSEQSATTVSSPVASDCWSEALPPFEHDAEGLGSPVHSPMSVASSLCDGPGAFDFPAGRPALRSPDIAGSAFSSTYSSLEGWAGAPLAGPAHAPPLCDYGYGYDYGYDGGKHVLAFAPAPEPAPLGGAWAGALDAGLAPPACWPWGAPELQGLQYYAQGLHEAQCRPDDRFFF</sequence>
<evidence type="ECO:0000256" key="4">
    <source>
        <dbReference type="SAM" id="MobiDB-lite"/>
    </source>
</evidence>
<accession>A0A2H3IYH1</accession>
<evidence type="ECO:0000256" key="1">
    <source>
        <dbReference type="ARBA" id="ARBA00023125"/>
    </source>
</evidence>
<feature type="domain" description="HMG box" evidence="5">
    <location>
        <begin position="140"/>
        <end position="209"/>
    </location>
</feature>
<feature type="region of interest" description="Disordered" evidence="4">
    <location>
        <begin position="213"/>
        <end position="283"/>
    </location>
</feature>
<dbReference type="Proteomes" id="UP000218811">
    <property type="component" value="Unassembled WGS sequence"/>
</dbReference>
<dbReference type="PANTHER" id="PTHR45789:SF2">
    <property type="entry name" value="FI18025P1"/>
    <property type="match status" value="1"/>
</dbReference>
<dbReference type="GO" id="GO:0000978">
    <property type="term" value="F:RNA polymerase II cis-regulatory region sequence-specific DNA binding"/>
    <property type="evidence" value="ECO:0007669"/>
    <property type="project" value="TreeGrafter"/>
</dbReference>
<name>A0A2H3IYH1_WOLCO</name>
<keyword evidence="2 3" id="KW-0539">Nucleus</keyword>
<dbReference type="GO" id="GO:0000981">
    <property type="term" value="F:DNA-binding transcription factor activity, RNA polymerase II-specific"/>
    <property type="evidence" value="ECO:0007669"/>
    <property type="project" value="TreeGrafter"/>
</dbReference>
<dbReference type="InterPro" id="IPR051356">
    <property type="entry name" value="SOX/SOX-like_TF"/>
</dbReference>
<feature type="compositionally biased region" description="Basic residues" evidence="4">
    <location>
        <begin position="268"/>
        <end position="277"/>
    </location>
</feature>
<evidence type="ECO:0000313" key="7">
    <source>
        <dbReference type="Proteomes" id="UP000218811"/>
    </source>
</evidence>
<feature type="compositionally biased region" description="Pro residues" evidence="4">
    <location>
        <begin position="18"/>
        <end position="33"/>
    </location>
</feature>
<protein>
    <recommendedName>
        <fullName evidence="5">HMG box domain-containing protein</fullName>
    </recommendedName>
</protein>
<keyword evidence="1 3" id="KW-0238">DNA-binding</keyword>
<feature type="DNA-binding region" description="HMG box" evidence="3">
    <location>
        <begin position="140"/>
        <end position="209"/>
    </location>
</feature>
<organism evidence="6 7">
    <name type="scientific">Wolfiporia cocos (strain MD-104)</name>
    <name type="common">Brown rot fungus</name>
    <dbReference type="NCBI Taxonomy" id="742152"/>
    <lineage>
        <taxon>Eukaryota</taxon>
        <taxon>Fungi</taxon>
        <taxon>Dikarya</taxon>
        <taxon>Basidiomycota</taxon>
        <taxon>Agaricomycotina</taxon>
        <taxon>Agaricomycetes</taxon>
        <taxon>Polyporales</taxon>
        <taxon>Phaeolaceae</taxon>
        <taxon>Wolfiporia</taxon>
    </lineage>
</organism>
<dbReference type="Pfam" id="PF00505">
    <property type="entry name" value="HMG_box"/>
    <property type="match status" value="1"/>
</dbReference>
<dbReference type="AlphaFoldDB" id="A0A2H3IYH1"/>
<dbReference type="CDD" id="cd01389">
    <property type="entry name" value="HMG-box_ROX1-like"/>
    <property type="match status" value="1"/>
</dbReference>